<evidence type="ECO:0000256" key="1">
    <source>
        <dbReference type="ARBA" id="ARBA00022527"/>
    </source>
</evidence>
<evidence type="ECO:0000313" key="4">
    <source>
        <dbReference type="Proteomes" id="UP000199341"/>
    </source>
</evidence>
<name>A0A1G9Z643_9ACTN</name>
<keyword evidence="1" id="KW-0418">Kinase</keyword>
<dbReference type="SUPFAM" id="SSF55874">
    <property type="entry name" value="ATPase domain of HSP90 chaperone/DNA topoisomerase II/histidine kinase"/>
    <property type="match status" value="1"/>
</dbReference>
<feature type="domain" description="Histidine kinase/HSP90-like ATPase" evidence="2">
    <location>
        <begin position="48"/>
        <end position="153"/>
    </location>
</feature>
<dbReference type="PANTHER" id="PTHR35526:SF3">
    <property type="entry name" value="ANTI-SIGMA-F FACTOR RSBW"/>
    <property type="match status" value="1"/>
</dbReference>
<evidence type="ECO:0000313" key="3">
    <source>
        <dbReference type="EMBL" id="SDN16495.1"/>
    </source>
</evidence>
<gene>
    <name evidence="3" type="ORF">SAMN05216259_10315</name>
</gene>
<dbReference type="RefSeq" id="WP_245771217.1">
    <property type="nucleotide sequence ID" value="NZ_FNIE01000003.1"/>
</dbReference>
<sequence length="167" mass="17912">MAVTAPGREILAELHPGCPADALPEVLEDVSMTVEREPLTEDGAVRSSTAVRVGQLRKIARAKLALWGLSALAEDAQLLISELVTNGFRYGTQPVVCLRLLICLELLVVEVEDGSPERPQLRASSLDALNGRGLLLVSALAASWGVSEDGTRTWCLLRLPAPGRAHR</sequence>
<dbReference type="STRING" id="310781.SAMN05216259_10315"/>
<dbReference type="EMBL" id="FNIE01000003">
    <property type="protein sequence ID" value="SDN16495.1"/>
    <property type="molecule type" value="Genomic_DNA"/>
</dbReference>
<dbReference type="InterPro" id="IPR036890">
    <property type="entry name" value="HATPase_C_sf"/>
</dbReference>
<dbReference type="Proteomes" id="UP000199341">
    <property type="component" value="Unassembled WGS sequence"/>
</dbReference>
<dbReference type="InterPro" id="IPR003594">
    <property type="entry name" value="HATPase_dom"/>
</dbReference>
<keyword evidence="1" id="KW-0723">Serine/threonine-protein kinase</keyword>
<dbReference type="Pfam" id="PF13581">
    <property type="entry name" value="HATPase_c_2"/>
    <property type="match status" value="1"/>
</dbReference>
<proteinExistence type="predicted"/>
<dbReference type="PANTHER" id="PTHR35526">
    <property type="entry name" value="ANTI-SIGMA-F FACTOR RSBW-RELATED"/>
    <property type="match status" value="1"/>
</dbReference>
<dbReference type="AlphaFoldDB" id="A0A1G9Z643"/>
<protein>
    <recommendedName>
        <fullName evidence="2">Histidine kinase/HSP90-like ATPase domain-containing protein</fullName>
    </recommendedName>
</protein>
<dbReference type="Gene3D" id="3.30.565.10">
    <property type="entry name" value="Histidine kinase-like ATPase, C-terminal domain"/>
    <property type="match status" value="1"/>
</dbReference>
<reference evidence="3 4" key="1">
    <citation type="submission" date="2016-10" db="EMBL/GenBank/DDBJ databases">
        <authorList>
            <person name="de Groot N.N."/>
        </authorList>
    </citation>
    <scope>NUCLEOTIDE SEQUENCE [LARGE SCALE GENOMIC DNA]</scope>
    <source>
        <strain evidence="3 4">CGMCC 4.2022</strain>
    </source>
</reference>
<dbReference type="CDD" id="cd16936">
    <property type="entry name" value="HATPase_RsbW-like"/>
    <property type="match status" value="1"/>
</dbReference>
<accession>A0A1G9Z643</accession>
<evidence type="ECO:0000259" key="2">
    <source>
        <dbReference type="Pfam" id="PF13581"/>
    </source>
</evidence>
<keyword evidence="4" id="KW-1185">Reference proteome</keyword>
<dbReference type="GO" id="GO:0004674">
    <property type="term" value="F:protein serine/threonine kinase activity"/>
    <property type="evidence" value="ECO:0007669"/>
    <property type="project" value="UniProtKB-KW"/>
</dbReference>
<organism evidence="3 4">
    <name type="scientific">Actinacidiphila guanduensis</name>
    <dbReference type="NCBI Taxonomy" id="310781"/>
    <lineage>
        <taxon>Bacteria</taxon>
        <taxon>Bacillati</taxon>
        <taxon>Actinomycetota</taxon>
        <taxon>Actinomycetes</taxon>
        <taxon>Kitasatosporales</taxon>
        <taxon>Streptomycetaceae</taxon>
        <taxon>Actinacidiphila</taxon>
    </lineage>
</organism>
<keyword evidence="1" id="KW-0808">Transferase</keyword>
<dbReference type="InterPro" id="IPR050267">
    <property type="entry name" value="Anti-sigma-factor_SerPK"/>
</dbReference>